<keyword evidence="1" id="KW-1133">Transmembrane helix</keyword>
<evidence type="ECO:0000256" key="1">
    <source>
        <dbReference type="SAM" id="Phobius"/>
    </source>
</evidence>
<organism evidence="2 3">
    <name type="scientific">Protopolystoma xenopodis</name>
    <dbReference type="NCBI Taxonomy" id="117903"/>
    <lineage>
        <taxon>Eukaryota</taxon>
        <taxon>Metazoa</taxon>
        <taxon>Spiralia</taxon>
        <taxon>Lophotrochozoa</taxon>
        <taxon>Platyhelminthes</taxon>
        <taxon>Monogenea</taxon>
        <taxon>Polyopisthocotylea</taxon>
        <taxon>Polystomatidea</taxon>
        <taxon>Polystomatidae</taxon>
        <taxon>Protopolystoma</taxon>
    </lineage>
</organism>
<gene>
    <name evidence="2" type="ORF">PXEA_LOCUS5453</name>
</gene>
<proteinExistence type="predicted"/>
<keyword evidence="1" id="KW-0472">Membrane</keyword>
<dbReference type="Proteomes" id="UP000784294">
    <property type="component" value="Unassembled WGS sequence"/>
</dbReference>
<protein>
    <submittedName>
        <fullName evidence="2">Uncharacterized protein</fullName>
    </submittedName>
</protein>
<feature type="transmembrane region" description="Helical" evidence="1">
    <location>
        <begin position="21"/>
        <end position="49"/>
    </location>
</feature>
<evidence type="ECO:0000313" key="3">
    <source>
        <dbReference type="Proteomes" id="UP000784294"/>
    </source>
</evidence>
<reference evidence="2" key="1">
    <citation type="submission" date="2018-11" db="EMBL/GenBank/DDBJ databases">
        <authorList>
            <consortium name="Pathogen Informatics"/>
        </authorList>
    </citation>
    <scope>NUCLEOTIDE SEQUENCE</scope>
</reference>
<name>A0A3S5BPD1_9PLAT</name>
<dbReference type="EMBL" id="CAAALY010013518">
    <property type="protein sequence ID" value="VEL12013.1"/>
    <property type="molecule type" value="Genomic_DNA"/>
</dbReference>
<sequence>MKKPRSWSIQAEFWRGRTPSCLDVVMVTRLTPFLSLMASFLCLIGGIAVGQHFGVVDFGGVLANTGCPSFWYRPGSKGGIVGFKKPPQL</sequence>
<keyword evidence="1" id="KW-0812">Transmembrane</keyword>
<keyword evidence="3" id="KW-1185">Reference proteome</keyword>
<comment type="caution">
    <text evidence="2">The sequence shown here is derived from an EMBL/GenBank/DDBJ whole genome shotgun (WGS) entry which is preliminary data.</text>
</comment>
<dbReference type="AlphaFoldDB" id="A0A3S5BPD1"/>
<evidence type="ECO:0000313" key="2">
    <source>
        <dbReference type="EMBL" id="VEL12013.1"/>
    </source>
</evidence>
<accession>A0A3S5BPD1</accession>